<gene>
    <name evidence="3" type="ORF">XJ44_01665</name>
</gene>
<accession>A0ABX3IIR2</accession>
<feature type="domain" description="Pyruvate/ketoisovalerate oxidoreductase catalytic" evidence="2">
    <location>
        <begin position="9"/>
        <end position="173"/>
    </location>
</feature>
<dbReference type="Proteomes" id="UP000242616">
    <property type="component" value="Unassembled WGS sequence"/>
</dbReference>
<dbReference type="Gene3D" id="3.40.920.10">
    <property type="entry name" value="Pyruvate-ferredoxin oxidoreductase, PFOR, domain III"/>
    <property type="match status" value="1"/>
</dbReference>
<dbReference type="EMBL" id="LBFC01000006">
    <property type="protein sequence ID" value="ONN27711.1"/>
    <property type="molecule type" value="Genomic_DNA"/>
</dbReference>
<organism evidence="3 4">
    <name type="scientific">Thermosipho affectus</name>
    <dbReference type="NCBI Taxonomy" id="660294"/>
    <lineage>
        <taxon>Bacteria</taxon>
        <taxon>Thermotogati</taxon>
        <taxon>Thermotogota</taxon>
        <taxon>Thermotogae</taxon>
        <taxon>Thermotogales</taxon>
        <taxon>Fervidobacteriaceae</taxon>
        <taxon>Thermosipho</taxon>
    </lineage>
</organism>
<dbReference type="InterPro" id="IPR019752">
    <property type="entry name" value="Pyrv/ketoisovalerate_OxRed_cat"/>
</dbReference>
<dbReference type="SUPFAM" id="SSF53323">
    <property type="entry name" value="Pyruvate-ferredoxin oxidoreductase, PFOR, domain III"/>
    <property type="match status" value="1"/>
</dbReference>
<keyword evidence="1" id="KW-0560">Oxidoreductase</keyword>
<dbReference type="InterPro" id="IPR011894">
    <property type="entry name" value="PorC_KorC"/>
</dbReference>
<evidence type="ECO:0000313" key="4">
    <source>
        <dbReference type="Proteomes" id="UP000242616"/>
    </source>
</evidence>
<protein>
    <submittedName>
        <fullName evidence="3">2-oxoacid:ferredoxin oxidoreductase subunit gamma</fullName>
    </submittedName>
</protein>
<keyword evidence="4" id="KW-1185">Reference proteome</keyword>
<dbReference type="InterPro" id="IPR052554">
    <property type="entry name" value="2-oxoglutarate_synth_KorC"/>
</dbReference>
<evidence type="ECO:0000256" key="1">
    <source>
        <dbReference type="ARBA" id="ARBA00023002"/>
    </source>
</evidence>
<dbReference type="PANTHER" id="PTHR42730">
    <property type="entry name" value="2-OXOGLUTARATE SYNTHASE SUBUNIT KORC"/>
    <property type="match status" value="1"/>
</dbReference>
<reference evidence="3 4" key="1">
    <citation type="submission" date="2015-06" db="EMBL/GenBank/DDBJ databases">
        <title>Genome sequencing of Thermotogales isolates from hydrothermal vents.</title>
        <authorList>
            <person name="Haverkamp T.H."/>
            <person name="Kublanov I.V."/>
            <person name="Nesbo C.L."/>
        </authorList>
    </citation>
    <scope>NUCLEOTIDE SEQUENCE [LARGE SCALE GENOMIC DNA]</scope>
    <source>
        <strain evidence="4">ik275mar</strain>
    </source>
</reference>
<sequence length="179" mass="19538">MRFIFAGFGGQGVMLMGQILAYAGMIEGKNVTWMPSYGPEMRGGTANCTVVVEDKEVASPVVDKSEVVVAMNIPSMLKFQNFVEKDGYLFLNESVIDREPDRKDDIHVLKIPCNDIADKLGNLKVANMVMLGAVIGATNVVSKESLFKALEKKLTGKKAKLIDLNIKAIEEGIAISKQQ</sequence>
<dbReference type="Pfam" id="PF01558">
    <property type="entry name" value="POR"/>
    <property type="match status" value="1"/>
</dbReference>
<dbReference type="RefSeq" id="WP_077197865.1">
    <property type="nucleotide sequence ID" value="NZ_LBFC01000006.1"/>
</dbReference>
<evidence type="ECO:0000259" key="2">
    <source>
        <dbReference type="Pfam" id="PF01558"/>
    </source>
</evidence>
<dbReference type="PANTHER" id="PTHR42730:SF1">
    <property type="entry name" value="2-OXOGLUTARATE SYNTHASE SUBUNIT KORC"/>
    <property type="match status" value="1"/>
</dbReference>
<dbReference type="InterPro" id="IPR002869">
    <property type="entry name" value="Pyrv_flavodox_OxRed_cen"/>
</dbReference>
<name>A0ABX3IIR2_9BACT</name>
<proteinExistence type="predicted"/>
<dbReference type="NCBIfam" id="TIGR02175">
    <property type="entry name" value="PorC_KorC"/>
    <property type="match status" value="1"/>
</dbReference>
<evidence type="ECO:0000313" key="3">
    <source>
        <dbReference type="EMBL" id="ONN27711.1"/>
    </source>
</evidence>
<comment type="caution">
    <text evidence="3">The sequence shown here is derived from an EMBL/GenBank/DDBJ whole genome shotgun (WGS) entry which is preliminary data.</text>
</comment>